<protein>
    <submittedName>
        <fullName evidence="3">MCPH1</fullName>
    </submittedName>
</protein>
<accession>A0A8S3QC04</accession>
<evidence type="ECO:0000259" key="2">
    <source>
        <dbReference type="PROSITE" id="PS50172"/>
    </source>
</evidence>
<dbReference type="SMART" id="SM00292">
    <property type="entry name" value="BRCT"/>
    <property type="match status" value="1"/>
</dbReference>
<dbReference type="PANTHER" id="PTHR14625:SF3">
    <property type="entry name" value="MICROCEPHALIN"/>
    <property type="match status" value="1"/>
</dbReference>
<dbReference type="InterPro" id="IPR022047">
    <property type="entry name" value="Microcephalin-like"/>
</dbReference>
<dbReference type="PROSITE" id="PS50172">
    <property type="entry name" value="BRCT"/>
    <property type="match status" value="1"/>
</dbReference>
<feature type="compositionally biased region" description="Polar residues" evidence="1">
    <location>
        <begin position="1"/>
        <end position="48"/>
    </location>
</feature>
<proteinExistence type="predicted"/>
<dbReference type="Pfam" id="PF12738">
    <property type="entry name" value="PTCB-BRCT"/>
    <property type="match status" value="1"/>
</dbReference>
<keyword evidence="4" id="KW-1185">Reference proteome</keyword>
<dbReference type="SUPFAM" id="SSF52113">
    <property type="entry name" value="BRCT domain"/>
    <property type="match status" value="1"/>
</dbReference>
<dbReference type="CDD" id="cd17716">
    <property type="entry name" value="BRCT_microcephalin_rpt1"/>
    <property type="match status" value="1"/>
</dbReference>
<evidence type="ECO:0000256" key="1">
    <source>
        <dbReference type="SAM" id="MobiDB-lite"/>
    </source>
</evidence>
<feature type="compositionally biased region" description="Polar residues" evidence="1">
    <location>
        <begin position="55"/>
        <end position="76"/>
    </location>
</feature>
<feature type="domain" description="BRCT" evidence="2">
    <location>
        <begin position="112"/>
        <end position="202"/>
    </location>
</feature>
<dbReference type="PANTHER" id="PTHR14625">
    <property type="entry name" value="MICROCEPHALIN"/>
    <property type="match status" value="1"/>
</dbReference>
<reference evidence="3" key="1">
    <citation type="submission" date="2021-03" db="EMBL/GenBank/DDBJ databases">
        <authorList>
            <person name="Bekaert M."/>
        </authorList>
    </citation>
    <scope>NUCLEOTIDE SEQUENCE</scope>
</reference>
<dbReference type="AlphaFoldDB" id="A0A8S3QC04"/>
<evidence type="ECO:0000313" key="4">
    <source>
        <dbReference type="Proteomes" id="UP000683360"/>
    </source>
</evidence>
<dbReference type="GO" id="GO:0000278">
    <property type="term" value="P:mitotic cell cycle"/>
    <property type="evidence" value="ECO:0007669"/>
    <property type="project" value="TreeGrafter"/>
</dbReference>
<name>A0A8S3QC04_MYTED</name>
<comment type="caution">
    <text evidence="3">The sequence shown here is derived from an EMBL/GenBank/DDBJ whole genome shotgun (WGS) entry which is preliminary data.</text>
</comment>
<dbReference type="InterPro" id="IPR036420">
    <property type="entry name" value="BRCT_dom_sf"/>
</dbReference>
<dbReference type="Proteomes" id="UP000683360">
    <property type="component" value="Unassembled WGS sequence"/>
</dbReference>
<dbReference type="OrthoDB" id="2384350at2759"/>
<feature type="region of interest" description="Disordered" evidence="1">
    <location>
        <begin position="1"/>
        <end position="76"/>
    </location>
</feature>
<dbReference type="Gene3D" id="3.40.50.10190">
    <property type="entry name" value="BRCT domain"/>
    <property type="match status" value="1"/>
</dbReference>
<evidence type="ECO:0000313" key="3">
    <source>
        <dbReference type="EMBL" id="CAG2194172.1"/>
    </source>
</evidence>
<dbReference type="EMBL" id="CAJPWZ010000470">
    <property type="protein sequence ID" value="CAG2194172.1"/>
    <property type="molecule type" value="Genomic_DNA"/>
</dbReference>
<sequence>MKQINTSSSRCNKSGVSTTDISVKPSTTVLNSENYNTTSPASFTSDNFNIDLRSPRSSKLSRANTQTTDLRTPETSPFVNSEVFMPLSVDTPPTASLITANDDYDDLPYSNVDNRVLKNVIAYVEVRSTNDNRSDAIRKELEQLGATVTKKFTEDVTHVIFKEGSKRTKTKAAKNKCHLVSVLWVDSCKQYQEHVSERLYPAVLPTTNKGTPLFLAKLKIDINTPIRLLIPDSPPSMREKMKQIMAKESDTQSREIEEEPLQRRLFSRFIIMLSINMEAGLKLHGQKAGVQNVSFRSMMFDHLLWMVSTDRIKMYRQCAQFPITYLIG</sequence>
<organism evidence="3 4">
    <name type="scientific">Mytilus edulis</name>
    <name type="common">Blue mussel</name>
    <dbReference type="NCBI Taxonomy" id="6550"/>
    <lineage>
        <taxon>Eukaryota</taxon>
        <taxon>Metazoa</taxon>
        <taxon>Spiralia</taxon>
        <taxon>Lophotrochozoa</taxon>
        <taxon>Mollusca</taxon>
        <taxon>Bivalvia</taxon>
        <taxon>Autobranchia</taxon>
        <taxon>Pteriomorphia</taxon>
        <taxon>Mytilida</taxon>
        <taxon>Mytiloidea</taxon>
        <taxon>Mytilidae</taxon>
        <taxon>Mytilinae</taxon>
        <taxon>Mytilus</taxon>
    </lineage>
</organism>
<gene>
    <name evidence="3" type="ORF">MEDL_9177</name>
</gene>
<dbReference type="InterPro" id="IPR001357">
    <property type="entry name" value="BRCT_dom"/>
</dbReference>